<dbReference type="Proteomes" id="UP000268684">
    <property type="component" value="Chromosome I"/>
</dbReference>
<keyword evidence="1" id="KW-1133">Transmembrane helix</keyword>
<evidence type="ECO:0000313" key="3">
    <source>
        <dbReference type="Proteomes" id="UP000268684"/>
    </source>
</evidence>
<keyword evidence="1" id="KW-0472">Membrane</keyword>
<reference evidence="2 3" key="1">
    <citation type="submission" date="2017-11" db="EMBL/GenBank/DDBJ databases">
        <authorList>
            <person name="Seth-Smith MB H."/>
        </authorList>
    </citation>
    <scope>NUCLEOTIDE SEQUENCE [LARGE SCALE GENOMIC DNA]</scope>
    <source>
        <strain evidence="2">E</strain>
    </source>
</reference>
<evidence type="ECO:0000256" key="1">
    <source>
        <dbReference type="SAM" id="Phobius"/>
    </source>
</evidence>
<keyword evidence="1" id="KW-0812">Transmembrane</keyword>
<sequence>MPTLQFFVVGTLAVLGLTLVILAVGAIKRRGKR</sequence>
<dbReference type="AlphaFoldDB" id="A0AAJ5N8K5"/>
<protein>
    <submittedName>
        <fullName evidence="2">Uncharacterized protein</fullName>
    </submittedName>
</protein>
<evidence type="ECO:0000313" key="2">
    <source>
        <dbReference type="EMBL" id="VBB10657.1"/>
    </source>
</evidence>
<organism evidence="2 3">
    <name type="scientific">Burkholderia stabilis</name>
    <dbReference type="NCBI Taxonomy" id="95485"/>
    <lineage>
        <taxon>Bacteria</taxon>
        <taxon>Pseudomonadati</taxon>
        <taxon>Pseudomonadota</taxon>
        <taxon>Betaproteobacteria</taxon>
        <taxon>Burkholderiales</taxon>
        <taxon>Burkholderiaceae</taxon>
        <taxon>Burkholderia</taxon>
        <taxon>Burkholderia cepacia complex</taxon>
    </lineage>
</organism>
<feature type="transmembrane region" description="Helical" evidence="1">
    <location>
        <begin position="6"/>
        <end position="27"/>
    </location>
</feature>
<gene>
    <name evidence="2" type="ORF">BSTAB16_0764</name>
</gene>
<proteinExistence type="predicted"/>
<accession>A0AAJ5N8K5</accession>
<dbReference type="EMBL" id="LR025742">
    <property type="protein sequence ID" value="VBB10657.1"/>
    <property type="molecule type" value="Genomic_DNA"/>
</dbReference>
<keyword evidence="3" id="KW-1185">Reference proteome</keyword>
<name>A0AAJ5N8K5_9BURK</name>